<name>A0A6N8FY02_9CHRO</name>
<sequence>MWTGTMETFLLLMAEASAVNAELAEGNHGFGLNFDILGTNLINLVIIIGVLFFFGRKVVGKTLSDRRERIETAIVNAQKRATDAKAALEEQQQKLAQAQAEAEKIRNNAQENAKVAREKILATAATDIERMKETASQDLDAERNRAIAQLRQRVVAMALEKVESQLQTGVDSDTQQKLIDRSIALLGGRS</sequence>
<dbReference type="GO" id="GO:0045259">
    <property type="term" value="C:proton-transporting ATP synthase complex"/>
    <property type="evidence" value="ECO:0007669"/>
    <property type="project" value="UniProtKB-KW"/>
</dbReference>
<dbReference type="PANTHER" id="PTHR34264">
    <property type="entry name" value="ATP SYNTHASE SUBUNIT B, CHLOROPLASTIC"/>
    <property type="match status" value="1"/>
</dbReference>
<dbReference type="GO" id="GO:0031676">
    <property type="term" value="C:plasma membrane-derived thylakoid membrane"/>
    <property type="evidence" value="ECO:0007669"/>
    <property type="project" value="UniProtKB-SubCell"/>
</dbReference>
<comment type="function">
    <text evidence="10 12">F(1)F(0) ATP synthase produces ATP from ADP in the presence of a proton or sodium gradient. F-type ATPases consist of two structural domains, F(1) containing the extramembraneous catalytic core and F(0) containing the membrane proton channel, linked together by a central stalk and a peripheral stalk. During catalysis, ATP synthesis in the catalytic domain of F(1) is coupled via a rotary mechanism of the central stalk subunits to proton translocation.</text>
</comment>
<comment type="function">
    <text evidence="12">Component of the F(0) channel, it forms part of the peripheral stalk, linking F(1) to F(0).</text>
</comment>
<evidence type="ECO:0000256" key="13">
    <source>
        <dbReference type="RuleBase" id="RU003848"/>
    </source>
</evidence>
<evidence type="ECO:0000256" key="7">
    <source>
        <dbReference type="ARBA" id="ARBA00023078"/>
    </source>
</evidence>
<keyword evidence="7 12" id="KW-0793">Thylakoid</keyword>
<dbReference type="HAMAP" id="MF_01398">
    <property type="entry name" value="ATP_synth_b_bprime"/>
    <property type="match status" value="1"/>
</dbReference>
<comment type="subunit">
    <text evidence="12">F-type ATPases have 2 components, F(1) - the catalytic core - and F(0) - the membrane proton channel. F(1) has five subunits: alpha(3), beta(3), gamma(1), delta(1), epsilon(1). F(0) has four main subunits: a(1), b(1), b'(1) and c(10-14). The alpha and beta chains form an alternating ring which encloses part of the gamma chain. F(1) is attached to F(0) by a central stalk formed by the gamma and epsilon chains, while a peripheral stalk is formed by the delta, b and b' chains.</text>
</comment>
<dbReference type="SUPFAM" id="SSF81573">
    <property type="entry name" value="F1F0 ATP synthase subunit B, membrane domain"/>
    <property type="match status" value="1"/>
</dbReference>
<dbReference type="AlphaFoldDB" id="A0A6N8FY02"/>
<organism evidence="15 16">
    <name type="scientific">Gloeocapsopsis dulcis AAB1 = 1H9</name>
    <dbReference type="NCBI Taxonomy" id="1433147"/>
    <lineage>
        <taxon>Bacteria</taxon>
        <taxon>Bacillati</taxon>
        <taxon>Cyanobacteriota</taxon>
        <taxon>Cyanophyceae</taxon>
        <taxon>Oscillatoriophycideae</taxon>
        <taxon>Chroococcales</taxon>
        <taxon>Chroococcaceae</taxon>
        <taxon>Gloeocapsopsis</taxon>
        <taxon>Gloeocapsopsis dulcis</taxon>
    </lineage>
</organism>
<keyword evidence="8 12" id="KW-0472">Membrane</keyword>
<keyword evidence="4 12" id="KW-0375">Hydrogen ion transport</keyword>
<dbReference type="InterPro" id="IPR002146">
    <property type="entry name" value="ATP_synth_b/b'su_bac/chlpt"/>
</dbReference>
<dbReference type="GO" id="GO:0012505">
    <property type="term" value="C:endomembrane system"/>
    <property type="evidence" value="ECO:0007669"/>
    <property type="project" value="UniProtKB-SubCell"/>
</dbReference>
<proteinExistence type="inferred from homology"/>
<dbReference type="Pfam" id="PF00430">
    <property type="entry name" value="ATP-synt_B"/>
    <property type="match status" value="1"/>
</dbReference>
<dbReference type="GO" id="GO:0046933">
    <property type="term" value="F:proton-transporting ATP synthase activity, rotational mechanism"/>
    <property type="evidence" value="ECO:0007669"/>
    <property type="project" value="UniProtKB-UniRule"/>
</dbReference>
<accession>A0A6N8FY02</accession>
<evidence type="ECO:0000256" key="5">
    <source>
        <dbReference type="ARBA" id="ARBA00022989"/>
    </source>
</evidence>
<dbReference type="EMBL" id="NAPY01000029">
    <property type="protein sequence ID" value="MUL37953.1"/>
    <property type="molecule type" value="Genomic_DNA"/>
</dbReference>
<evidence type="ECO:0000256" key="1">
    <source>
        <dbReference type="ARBA" id="ARBA00022448"/>
    </source>
</evidence>
<evidence type="ECO:0000256" key="2">
    <source>
        <dbReference type="ARBA" id="ARBA00022547"/>
    </source>
</evidence>
<keyword evidence="5 12" id="KW-1133">Transmembrane helix</keyword>
<dbReference type="NCBIfam" id="TIGR01144">
    <property type="entry name" value="ATP_synt_b"/>
    <property type="match status" value="1"/>
</dbReference>
<keyword evidence="16" id="KW-1185">Reference proteome</keyword>
<dbReference type="InterPro" id="IPR028987">
    <property type="entry name" value="ATP_synth_B-like_membr_sf"/>
</dbReference>
<dbReference type="CDD" id="cd06503">
    <property type="entry name" value="ATP-synt_Fo_b"/>
    <property type="match status" value="1"/>
</dbReference>
<evidence type="ECO:0000256" key="6">
    <source>
        <dbReference type="ARBA" id="ARBA00023065"/>
    </source>
</evidence>
<protein>
    <recommendedName>
        <fullName evidence="12">ATP synthase subunit b</fullName>
    </recommendedName>
    <alternativeName>
        <fullName evidence="12">ATP synthase F(0) sector subunit b</fullName>
    </alternativeName>
    <alternativeName>
        <fullName evidence="12">ATPase subunit I</fullName>
    </alternativeName>
    <alternativeName>
        <fullName evidence="12">F-type ATPase subunit b</fullName>
        <shortName evidence="12">F-ATPase subunit b</shortName>
    </alternativeName>
</protein>
<keyword evidence="6 12" id="KW-0406">Ion transport</keyword>
<keyword evidence="1 12" id="KW-0813">Transport</keyword>
<dbReference type="PANTHER" id="PTHR34264:SF3">
    <property type="entry name" value="ATP SYNTHASE SUBUNIT B, CHLOROPLASTIC"/>
    <property type="match status" value="1"/>
</dbReference>
<comment type="subcellular location">
    <subcellularLocation>
        <location evidence="12">Cellular thylakoid membrane</location>
        <topology evidence="12">Single-pass membrane protein</topology>
    </subcellularLocation>
    <subcellularLocation>
        <location evidence="11">Endomembrane system</location>
        <topology evidence="11">Single-pass membrane protein</topology>
    </subcellularLocation>
</comment>
<evidence type="ECO:0000256" key="11">
    <source>
        <dbReference type="ARBA" id="ARBA00037847"/>
    </source>
</evidence>
<evidence type="ECO:0000313" key="16">
    <source>
        <dbReference type="Proteomes" id="UP000441797"/>
    </source>
</evidence>
<feature type="transmembrane region" description="Helical" evidence="12">
    <location>
        <begin position="37"/>
        <end position="59"/>
    </location>
</feature>
<dbReference type="OrthoDB" id="461217at2"/>
<gene>
    <name evidence="12" type="primary">atpF</name>
    <name evidence="15" type="ORF">BWI75_16860</name>
</gene>
<keyword evidence="3 12" id="KW-0812">Transmembrane</keyword>
<evidence type="ECO:0000256" key="10">
    <source>
        <dbReference type="ARBA" id="ARBA00025198"/>
    </source>
</evidence>
<comment type="similarity">
    <text evidence="12 13">Belongs to the ATPase B chain family.</text>
</comment>
<feature type="coiled-coil region" evidence="14">
    <location>
        <begin position="67"/>
        <end position="145"/>
    </location>
</feature>
<evidence type="ECO:0000256" key="9">
    <source>
        <dbReference type="ARBA" id="ARBA00023310"/>
    </source>
</evidence>
<keyword evidence="2 12" id="KW-0138">CF(0)</keyword>
<dbReference type="InterPro" id="IPR005864">
    <property type="entry name" value="ATP_synth_F0_bsu_bac"/>
</dbReference>
<evidence type="ECO:0000256" key="8">
    <source>
        <dbReference type="ARBA" id="ARBA00023136"/>
    </source>
</evidence>
<comment type="caution">
    <text evidence="15">The sequence shown here is derived from an EMBL/GenBank/DDBJ whole genome shotgun (WGS) entry which is preliminary data.</text>
</comment>
<evidence type="ECO:0000256" key="4">
    <source>
        <dbReference type="ARBA" id="ARBA00022781"/>
    </source>
</evidence>
<keyword evidence="9 12" id="KW-0066">ATP synthesis</keyword>
<evidence type="ECO:0000256" key="14">
    <source>
        <dbReference type="SAM" id="Coils"/>
    </source>
</evidence>
<evidence type="ECO:0000313" key="15">
    <source>
        <dbReference type="EMBL" id="MUL37953.1"/>
    </source>
</evidence>
<keyword evidence="14" id="KW-0175">Coiled coil</keyword>
<dbReference type="Proteomes" id="UP000441797">
    <property type="component" value="Unassembled WGS sequence"/>
</dbReference>
<reference evidence="15 16" key="1">
    <citation type="journal article" date="2019" name="Front. Microbiol.">
        <title>Genomic Features for Desiccation Tolerance and Sugar Biosynthesis in the Extremophile Gloeocapsopsis sp. UTEX B3054.</title>
        <authorList>
            <person name="Urrejola C."/>
            <person name="Alcorta J."/>
            <person name="Salas L."/>
            <person name="Vasquez M."/>
            <person name="Polz M.F."/>
            <person name="Vicuna R."/>
            <person name="Diez B."/>
        </authorList>
    </citation>
    <scope>NUCLEOTIDE SEQUENCE [LARGE SCALE GENOMIC DNA]</scope>
    <source>
        <strain evidence="15 16">1H9</strain>
    </source>
</reference>
<evidence type="ECO:0000256" key="3">
    <source>
        <dbReference type="ARBA" id="ARBA00022692"/>
    </source>
</evidence>
<evidence type="ECO:0000256" key="12">
    <source>
        <dbReference type="HAMAP-Rule" id="MF_01398"/>
    </source>
</evidence>
<dbReference type="NCBIfam" id="NF005606">
    <property type="entry name" value="PRK07352.1"/>
    <property type="match status" value="1"/>
</dbReference>